<dbReference type="EMBL" id="PDLN01000025">
    <property type="protein sequence ID" value="RDW56617.1"/>
    <property type="molecule type" value="Genomic_DNA"/>
</dbReference>
<name>A0A3D8Q4J9_9HELO</name>
<evidence type="ECO:0000256" key="2">
    <source>
        <dbReference type="ARBA" id="ARBA00007806"/>
    </source>
</evidence>
<dbReference type="Pfam" id="PF13802">
    <property type="entry name" value="Gal_mutarotas_2"/>
    <property type="match status" value="1"/>
</dbReference>
<keyword evidence="9" id="KW-1185">Reference proteome</keyword>
<feature type="domain" description="Glycoside hydrolase family 31 TIM barrel" evidence="5">
    <location>
        <begin position="255"/>
        <end position="611"/>
    </location>
</feature>
<dbReference type="SUPFAM" id="SSF51445">
    <property type="entry name" value="(Trans)glycosidases"/>
    <property type="match status" value="1"/>
</dbReference>
<evidence type="ECO:0000256" key="4">
    <source>
        <dbReference type="RuleBase" id="RU361185"/>
    </source>
</evidence>
<dbReference type="AlphaFoldDB" id="A0A3D8Q4J9"/>
<dbReference type="GO" id="GO:0030246">
    <property type="term" value="F:carbohydrate binding"/>
    <property type="evidence" value="ECO:0007669"/>
    <property type="project" value="InterPro"/>
</dbReference>
<dbReference type="SUPFAM" id="SSF74650">
    <property type="entry name" value="Galactose mutarotase-like"/>
    <property type="match status" value="1"/>
</dbReference>
<dbReference type="GO" id="GO:0004558">
    <property type="term" value="F:alpha-1,4-glucosidase activity"/>
    <property type="evidence" value="ECO:0007669"/>
    <property type="project" value="UniProtKB-EC"/>
</dbReference>
<proteinExistence type="inferred from homology"/>
<dbReference type="InterPro" id="IPR025887">
    <property type="entry name" value="Glyco_hydro_31_N_dom"/>
</dbReference>
<evidence type="ECO:0000259" key="5">
    <source>
        <dbReference type="Pfam" id="PF01055"/>
    </source>
</evidence>
<evidence type="ECO:0000256" key="1">
    <source>
        <dbReference type="ARBA" id="ARBA00001657"/>
    </source>
</evidence>
<evidence type="ECO:0000313" key="9">
    <source>
        <dbReference type="Proteomes" id="UP000256328"/>
    </source>
</evidence>
<accession>A0A3D8Q4J9</accession>
<dbReference type="PANTHER" id="PTHR22762">
    <property type="entry name" value="ALPHA-GLUCOSIDASE"/>
    <property type="match status" value="1"/>
</dbReference>
<reference evidence="8 9" key="1">
    <citation type="journal article" date="2018" name="IMA Fungus">
        <title>IMA Genome-F 9: Draft genome sequence of Annulohypoxylon stygium, Aspergillus mulundensis, Berkeleyomyces basicola (syn. Thielaviopsis basicola), Ceratocystis smalleyi, two Cercospora beticola strains, Coleophoma cylindrospora, Fusarium fracticaudum, Phialophora cf. hyalina, and Morchella septimelata.</title>
        <authorList>
            <person name="Wingfield B.D."/>
            <person name="Bills G.F."/>
            <person name="Dong Y."/>
            <person name="Huang W."/>
            <person name="Nel W.J."/>
            <person name="Swalarsk-Parry B.S."/>
            <person name="Vaghefi N."/>
            <person name="Wilken P.M."/>
            <person name="An Z."/>
            <person name="de Beer Z.W."/>
            <person name="De Vos L."/>
            <person name="Chen L."/>
            <person name="Duong T.A."/>
            <person name="Gao Y."/>
            <person name="Hammerbacher A."/>
            <person name="Kikkert J.R."/>
            <person name="Li Y."/>
            <person name="Li H."/>
            <person name="Li K."/>
            <person name="Li Q."/>
            <person name="Liu X."/>
            <person name="Ma X."/>
            <person name="Naidoo K."/>
            <person name="Pethybridge S.J."/>
            <person name="Sun J."/>
            <person name="Steenkamp E.T."/>
            <person name="van der Nest M.A."/>
            <person name="van Wyk S."/>
            <person name="Wingfield M.J."/>
            <person name="Xiong C."/>
            <person name="Yue Q."/>
            <person name="Zhang X."/>
        </authorList>
    </citation>
    <scope>NUCLEOTIDE SEQUENCE [LARGE SCALE GENOMIC DNA]</scope>
    <source>
        <strain evidence="8 9">BP5796</strain>
    </source>
</reference>
<protein>
    <recommendedName>
        <fullName evidence="3">alpha-glucosidase</fullName>
        <ecNumber evidence="3">3.2.1.20</ecNumber>
    </recommendedName>
</protein>
<gene>
    <name evidence="8" type="ORF">BP5796_13082</name>
</gene>
<evidence type="ECO:0000313" key="8">
    <source>
        <dbReference type="EMBL" id="RDW56617.1"/>
    </source>
</evidence>
<comment type="catalytic activity">
    <reaction evidence="1">
        <text>Hydrolysis of terminal, non-reducing (1-&gt;4)-linked alpha-D-glucose residues with release of alpha-D-glucose.</text>
        <dbReference type="EC" id="3.2.1.20"/>
    </reaction>
</comment>
<dbReference type="PANTHER" id="PTHR22762:SF165">
    <property type="entry name" value="PUTATIVE (AFU_ORTHOLOGUE AFUA_1G06560)-RELATED"/>
    <property type="match status" value="1"/>
</dbReference>
<dbReference type="InterPro" id="IPR048395">
    <property type="entry name" value="Glyco_hydro_31_C"/>
</dbReference>
<dbReference type="CDD" id="cd14752">
    <property type="entry name" value="GH31_N"/>
    <property type="match status" value="1"/>
</dbReference>
<dbReference type="Proteomes" id="UP000256328">
    <property type="component" value="Unassembled WGS sequence"/>
</dbReference>
<dbReference type="GO" id="GO:0005975">
    <property type="term" value="P:carbohydrate metabolic process"/>
    <property type="evidence" value="ECO:0007669"/>
    <property type="project" value="InterPro"/>
</dbReference>
<feature type="domain" description="Glycosyl hydrolase family 31 C-terminal" evidence="7">
    <location>
        <begin position="620"/>
        <end position="714"/>
    </location>
</feature>
<dbReference type="EC" id="3.2.1.20" evidence="3"/>
<comment type="similarity">
    <text evidence="2 4">Belongs to the glycosyl hydrolase 31 family.</text>
</comment>
<feature type="domain" description="Glycoside hydrolase family 31 N-terminal" evidence="6">
    <location>
        <begin position="39"/>
        <end position="208"/>
    </location>
</feature>
<sequence>MPSQHEYIPSEYVRLDQNDQASPELILRSTDREETPFVLTFRPVAAGVFRTTFTDRKHPTPPYPSALCPATNWGSEQVAYANTEKTHTVTLGKAEAVVNWEGVPTVTLYLNGHSDPIHADLPYRSYVVDHAGIAHYTRYKRETLHVGLGEKAAPMNLSNRSFKIATTDCFGYDAYHTDPMYKHIPLLINATPNGVVAMFSTSHSRGVWDIGAEIDGHWGPFKVYRQAYGGLEEYLIVGDTLQEVIAKYARLVGYPRLVPRWAFGYISGGMKYSMLDEPRAQDALTDFANKLKKFDIPCSAFQLSSGYTVAETEPKTRNVFTWNKHRFPDPQGFVTDYRSRGIRIIANVKPYVLENHPEYAALKERNAFVEDPAEKGPHKAGRTRLWSCAGGASAKGGHLDFTSKAGFDWWVQGIKSLRKIGIEGIWNDNNDYTIPADSWEYALEDFTKKRGLHGKKVGLWGRAMQTELVGRASYEAVTDLFPKERPYVLTRSATAGTMRYCASSWGGDNYTRWDDMKGGNSLTLNAGMSLLQCYGHDIGGFEGPQPSPELLVRWIQLGIHGSRFAINCFKTDDNDNTIGGVIEPWMYDETTALIRDAIKRRYELIPYLYSLMLESHLTAKPPQRWIGWGFEKDPEVWTKRGMAGETQYWLGDALMVGGVYESGEDVAKLYLPTSGDDDEGYINLSAPHQYLAAGWAKIRSEWKDSIPLLARIGGAIPVGKSIQTRAPGDVENLADLPDDDYRGIEIFPPQGSSKGKTYSTTWYEDDGISADPKISKFTIQYGSTETHVTVSLHPHPANEYVPVWTNVSIILPVGDKRVVIPHHGLETEHQLEYFPISDSRRRAVWKGRNKHE</sequence>
<dbReference type="Gene3D" id="2.60.40.1760">
    <property type="entry name" value="glycosyl hydrolase (family 31)"/>
    <property type="match status" value="1"/>
</dbReference>
<evidence type="ECO:0000259" key="6">
    <source>
        <dbReference type="Pfam" id="PF13802"/>
    </source>
</evidence>
<dbReference type="Gene3D" id="3.20.20.80">
    <property type="entry name" value="Glycosidases"/>
    <property type="match status" value="1"/>
</dbReference>
<dbReference type="Pfam" id="PF01055">
    <property type="entry name" value="Glyco_hydro_31_2nd"/>
    <property type="match status" value="1"/>
</dbReference>
<keyword evidence="4" id="KW-0326">Glycosidase</keyword>
<keyword evidence="4" id="KW-0378">Hydrolase</keyword>
<comment type="caution">
    <text evidence="8">The sequence shown here is derived from an EMBL/GenBank/DDBJ whole genome shotgun (WGS) entry which is preliminary data.</text>
</comment>
<dbReference type="Pfam" id="PF21365">
    <property type="entry name" value="Glyco_hydro_31_3rd"/>
    <property type="match status" value="1"/>
</dbReference>
<dbReference type="InterPro" id="IPR017853">
    <property type="entry name" value="GH"/>
</dbReference>
<dbReference type="InterPro" id="IPR011013">
    <property type="entry name" value="Gal_mutarotase_sf_dom"/>
</dbReference>
<evidence type="ECO:0000256" key="3">
    <source>
        <dbReference type="ARBA" id="ARBA00012741"/>
    </source>
</evidence>
<dbReference type="InterPro" id="IPR000322">
    <property type="entry name" value="Glyco_hydro_31_TIM"/>
</dbReference>
<organism evidence="8 9">
    <name type="scientific">Coleophoma crateriformis</name>
    <dbReference type="NCBI Taxonomy" id="565419"/>
    <lineage>
        <taxon>Eukaryota</taxon>
        <taxon>Fungi</taxon>
        <taxon>Dikarya</taxon>
        <taxon>Ascomycota</taxon>
        <taxon>Pezizomycotina</taxon>
        <taxon>Leotiomycetes</taxon>
        <taxon>Helotiales</taxon>
        <taxon>Dermateaceae</taxon>
        <taxon>Coleophoma</taxon>
    </lineage>
</organism>
<dbReference type="OrthoDB" id="1334205at2759"/>
<evidence type="ECO:0000259" key="7">
    <source>
        <dbReference type="Pfam" id="PF21365"/>
    </source>
</evidence>